<dbReference type="EMBL" id="BSXN01000113">
    <property type="protein sequence ID" value="GME67172.1"/>
    <property type="molecule type" value="Genomic_DNA"/>
</dbReference>
<keyword evidence="6" id="KW-0539">Nucleus</keyword>
<keyword evidence="4" id="KW-0963">Cytoplasm</keyword>
<dbReference type="PANTHER" id="PTHR28280:SF1">
    <property type="entry name" value="SHUTTLING PRE-60S FACTOR ECM1"/>
    <property type="match status" value="1"/>
</dbReference>
<dbReference type="GO" id="GO:0000055">
    <property type="term" value="P:ribosomal large subunit export from nucleus"/>
    <property type="evidence" value="ECO:0007669"/>
    <property type="project" value="TreeGrafter"/>
</dbReference>
<dbReference type="GO" id="GO:0030687">
    <property type="term" value="C:preribosome, large subunit precursor"/>
    <property type="evidence" value="ECO:0007669"/>
    <property type="project" value="TreeGrafter"/>
</dbReference>
<dbReference type="InterPro" id="IPR053278">
    <property type="entry name" value="Pre-60S_factor_ECM1"/>
</dbReference>
<keyword evidence="5" id="KW-0690">Ribosome biogenesis</keyword>
<feature type="region of interest" description="Disordered" evidence="7">
    <location>
        <begin position="1"/>
        <end position="40"/>
    </location>
</feature>
<proteinExistence type="predicted"/>
<protein>
    <submittedName>
        <fullName evidence="8">Unnamed protein product</fullName>
    </submittedName>
</protein>
<comment type="caution">
    <text evidence="8">The sequence shown here is derived from an EMBL/GenBank/DDBJ whole genome shotgun (WGS) entry which is preliminary data.</text>
</comment>
<accession>A0A9W6SUD8</accession>
<dbReference type="Pfam" id="PF09135">
    <property type="entry name" value="Alb1"/>
    <property type="match status" value="1"/>
</dbReference>
<gene>
    <name evidence="8" type="ORF">Cboi02_000060100</name>
</gene>
<keyword evidence="3" id="KW-0813">Transport</keyword>
<evidence type="ECO:0000256" key="4">
    <source>
        <dbReference type="ARBA" id="ARBA00022490"/>
    </source>
</evidence>
<evidence type="ECO:0000256" key="6">
    <source>
        <dbReference type="ARBA" id="ARBA00023242"/>
    </source>
</evidence>
<feature type="compositionally biased region" description="Basic and acidic residues" evidence="7">
    <location>
        <begin position="13"/>
        <end position="37"/>
    </location>
</feature>
<dbReference type="GO" id="GO:0005737">
    <property type="term" value="C:cytoplasm"/>
    <property type="evidence" value="ECO:0007669"/>
    <property type="project" value="UniProtKB-SubCell"/>
</dbReference>
<dbReference type="PANTHER" id="PTHR28280">
    <property type="entry name" value="SHUTTLING PRE-60S FACTOR ECM1"/>
    <property type="match status" value="1"/>
</dbReference>
<sequence length="202" mass="22641">MAKKVSKHSRAARRGEIDIADGKAKDLQHVPRAEKTDTIGPMIRATAKNEELLKNKMEKKSLSKLSSSKRNKASNISKTTKFKQKRALTLDGRLSAKIEQSINRSRDVQSARKANWDLINKNAKESVKYFSTLNTTTVDPEKLAKLKKAAAAKKSKKINNGMTIDGQDDDDDWEDIEDEQESLKIKKTVNQNAFALLGDLDE</sequence>
<dbReference type="AlphaFoldDB" id="A0A9W6SUD8"/>
<dbReference type="Proteomes" id="UP001165120">
    <property type="component" value="Unassembled WGS sequence"/>
</dbReference>
<reference evidence="8" key="1">
    <citation type="submission" date="2023-04" db="EMBL/GenBank/DDBJ databases">
        <title>Candida boidinii NBRC 10035.</title>
        <authorList>
            <person name="Ichikawa N."/>
            <person name="Sato H."/>
            <person name="Tonouchi N."/>
        </authorList>
    </citation>
    <scope>NUCLEOTIDE SEQUENCE</scope>
    <source>
        <strain evidence="8">NBRC 10035</strain>
    </source>
</reference>
<evidence type="ECO:0000256" key="7">
    <source>
        <dbReference type="SAM" id="MobiDB-lite"/>
    </source>
</evidence>
<feature type="region of interest" description="Disordered" evidence="7">
    <location>
        <begin position="55"/>
        <end position="77"/>
    </location>
</feature>
<keyword evidence="9" id="KW-1185">Reference proteome</keyword>
<comment type="subcellular location">
    <subcellularLocation>
        <location evidence="2">Cytoplasm</location>
    </subcellularLocation>
    <subcellularLocation>
        <location evidence="1">Nucleus</location>
    </subcellularLocation>
</comment>
<organism evidence="8 9">
    <name type="scientific">Candida boidinii</name>
    <name type="common">Yeast</name>
    <dbReference type="NCBI Taxonomy" id="5477"/>
    <lineage>
        <taxon>Eukaryota</taxon>
        <taxon>Fungi</taxon>
        <taxon>Dikarya</taxon>
        <taxon>Ascomycota</taxon>
        <taxon>Saccharomycotina</taxon>
        <taxon>Pichiomycetes</taxon>
        <taxon>Pichiales</taxon>
        <taxon>Pichiaceae</taxon>
        <taxon>Ogataea</taxon>
        <taxon>Ogataea/Candida clade</taxon>
    </lineage>
</organism>
<name>A0A9W6SUD8_CANBO</name>
<evidence type="ECO:0000256" key="2">
    <source>
        <dbReference type="ARBA" id="ARBA00004496"/>
    </source>
</evidence>
<evidence type="ECO:0000256" key="3">
    <source>
        <dbReference type="ARBA" id="ARBA00022448"/>
    </source>
</evidence>
<feature type="compositionally biased region" description="Basic residues" evidence="7">
    <location>
        <begin position="1"/>
        <end position="12"/>
    </location>
</feature>
<evidence type="ECO:0000256" key="5">
    <source>
        <dbReference type="ARBA" id="ARBA00022517"/>
    </source>
</evidence>
<evidence type="ECO:0000313" key="9">
    <source>
        <dbReference type="Proteomes" id="UP001165120"/>
    </source>
</evidence>
<dbReference type="InterPro" id="IPR022784">
    <property type="entry name" value="Ribosome_bgen_Alb1"/>
</dbReference>
<evidence type="ECO:0000313" key="8">
    <source>
        <dbReference type="EMBL" id="GME67172.1"/>
    </source>
</evidence>
<dbReference type="GO" id="GO:0005730">
    <property type="term" value="C:nucleolus"/>
    <property type="evidence" value="ECO:0007669"/>
    <property type="project" value="TreeGrafter"/>
</dbReference>
<evidence type="ECO:0000256" key="1">
    <source>
        <dbReference type="ARBA" id="ARBA00004123"/>
    </source>
</evidence>